<proteinExistence type="predicted"/>
<keyword evidence="3" id="KW-0804">Transcription</keyword>
<dbReference type="Gene3D" id="1.10.10.60">
    <property type="entry name" value="Homeodomain-like"/>
    <property type="match status" value="1"/>
</dbReference>
<keyword evidence="1" id="KW-0805">Transcription regulation</keyword>
<evidence type="ECO:0000256" key="1">
    <source>
        <dbReference type="ARBA" id="ARBA00023015"/>
    </source>
</evidence>
<dbReference type="GO" id="GO:0005829">
    <property type="term" value="C:cytosol"/>
    <property type="evidence" value="ECO:0007669"/>
    <property type="project" value="TreeGrafter"/>
</dbReference>
<dbReference type="InterPro" id="IPR009057">
    <property type="entry name" value="Homeodomain-like_sf"/>
</dbReference>
<evidence type="ECO:0000313" key="5">
    <source>
        <dbReference type="EMBL" id="QNP47948.1"/>
    </source>
</evidence>
<dbReference type="InterPro" id="IPR018060">
    <property type="entry name" value="HTH_AraC"/>
</dbReference>
<dbReference type="SMART" id="SM00342">
    <property type="entry name" value="HTH_ARAC"/>
    <property type="match status" value="1"/>
</dbReference>
<reference evidence="5 6" key="1">
    <citation type="submission" date="2020-08" db="EMBL/GenBank/DDBJ databases">
        <title>Genome sequence of Diaphorobacter aerolatus KACC 16536T.</title>
        <authorList>
            <person name="Hyun D.-W."/>
            <person name="Bae J.-W."/>
        </authorList>
    </citation>
    <scope>NUCLEOTIDE SEQUENCE [LARGE SCALE GENOMIC DNA]</scope>
    <source>
        <strain evidence="5 6">KACC 16536</strain>
    </source>
</reference>
<dbReference type="Proteomes" id="UP000516028">
    <property type="component" value="Chromosome"/>
</dbReference>
<protein>
    <submittedName>
        <fullName evidence="5">Helix-turn-helix transcriptional regulator</fullName>
    </submittedName>
</protein>
<dbReference type="InterPro" id="IPR011051">
    <property type="entry name" value="RmlC_Cupin_sf"/>
</dbReference>
<evidence type="ECO:0000256" key="2">
    <source>
        <dbReference type="ARBA" id="ARBA00023125"/>
    </source>
</evidence>
<evidence type="ECO:0000259" key="4">
    <source>
        <dbReference type="PROSITE" id="PS01124"/>
    </source>
</evidence>
<dbReference type="PANTHER" id="PTHR47894">
    <property type="entry name" value="HTH-TYPE TRANSCRIPTIONAL REGULATOR GADX"/>
    <property type="match status" value="1"/>
</dbReference>
<feature type="domain" description="HTH araC/xylS-type" evidence="4">
    <location>
        <begin position="177"/>
        <end position="274"/>
    </location>
</feature>
<evidence type="ECO:0000313" key="6">
    <source>
        <dbReference type="Proteomes" id="UP000516028"/>
    </source>
</evidence>
<dbReference type="SUPFAM" id="SSF51182">
    <property type="entry name" value="RmlC-like cupins"/>
    <property type="match status" value="1"/>
</dbReference>
<keyword evidence="2" id="KW-0238">DNA-binding</keyword>
<dbReference type="EMBL" id="CP060783">
    <property type="protein sequence ID" value="QNP47948.1"/>
    <property type="molecule type" value="Genomic_DNA"/>
</dbReference>
<dbReference type="PROSITE" id="PS01124">
    <property type="entry name" value="HTH_ARAC_FAMILY_2"/>
    <property type="match status" value="1"/>
</dbReference>
<dbReference type="Pfam" id="PF12833">
    <property type="entry name" value="HTH_18"/>
    <property type="match status" value="1"/>
</dbReference>
<dbReference type="SUPFAM" id="SSF46689">
    <property type="entry name" value="Homeodomain-like"/>
    <property type="match status" value="1"/>
</dbReference>
<dbReference type="GO" id="GO:0000976">
    <property type="term" value="F:transcription cis-regulatory region binding"/>
    <property type="evidence" value="ECO:0007669"/>
    <property type="project" value="TreeGrafter"/>
</dbReference>
<dbReference type="RefSeq" id="WP_187723628.1">
    <property type="nucleotide sequence ID" value="NZ_CP060783.1"/>
</dbReference>
<keyword evidence="6" id="KW-1185">Reference proteome</keyword>
<accession>A0A7H0GI32</accession>
<name>A0A7H0GI32_9BURK</name>
<dbReference type="AlphaFoldDB" id="A0A7H0GI32"/>
<dbReference type="KEGG" id="daer:H9K75_17810"/>
<organism evidence="5 6">
    <name type="scientific">Diaphorobacter aerolatus</name>
    <dbReference type="NCBI Taxonomy" id="1288495"/>
    <lineage>
        <taxon>Bacteria</taxon>
        <taxon>Pseudomonadati</taxon>
        <taxon>Pseudomonadota</taxon>
        <taxon>Betaproteobacteria</taxon>
        <taxon>Burkholderiales</taxon>
        <taxon>Comamonadaceae</taxon>
        <taxon>Diaphorobacter</taxon>
    </lineage>
</organism>
<gene>
    <name evidence="5" type="ORF">H9K75_17810</name>
</gene>
<dbReference type="GO" id="GO:0003700">
    <property type="term" value="F:DNA-binding transcription factor activity"/>
    <property type="evidence" value="ECO:0007669"/>
    <property type="project" value="InterPro"/>
</dbReference>
<sequence length="274" mass="30359">MPTPYTALLAQLEALADCELAGECLHIKAQLPHTLKSVDVERPTFGLVLHGSKRITRDHQTVHLKAGDVFLITGRCVVDAFNAPDADNGRYLTMTLHLCDEVLSAARILWAQPLRRDEARVVGLPIATLADSLHHWSQALHRGHYEQARVTLVQIVIWLCRQGYHSLLAPPPQRLADRIHALVAATPARPWQSRDMEDVLNLSGASLRRHLAAEGTSLSQVLLNARMGHALQLLSTTTLPVKTVAARVGYRSTQSFNRQFAARYQLHPADIGNQ</sequence>
<dbReference type="PANTHER" id="PTHR47894:SF4">
    <property type="entry name" value="HTH-TYPE TRANSCRIPTIONAL REGULATOR GADX"/>
    <property type="match status" value="1"/>
</dbReference>
<evidence type="ECO:0000256" key="3">
    <source>
        <dbReference type="ARBA" id="ARBA00023163"/>
    </source>
</evidence>